<dbReference type="Gene3D" id="3.30.420.100">
    <property type="match status" value="1"/>
</dbReference>
<evidence type="ECO:0000256" key="4">
    <source>
        <dbReference type="ARBA" id="ARBA00022980"/>
    </source>
</evidence>
<keyword evidence="5 7" id="KW-0687">Ribonucleoprotein</keyword>
<evidence type="ECO:0000256" key="8">
    <source>
        <dbReference type="SAM" id="MobiDB-lite"/>
    </source>
</evidence>
<name>A0A0H4T0S9_9CHLR</name>
<dbReference type="PANTHER" id="PTHR12899:SF3">
    <property type="entry name" value="LARGE RIBOSOMAL SUBUNIT PROTEIN UL18M"/>
    <property type="match status" value="1"/>
</dbReference>
<feature type="region of interest" description="Disordered" evidence="8">
    <location>
        <begin position="1"/>
        <end position="20"/>
    </location>
</feature>
<comment type="function">
    <text evidence="7">This is one of the proteins that bind and probably mediate the attachment of the 5S RNA into the large ribosomal subunit, where it forms part of the central protuberance.</text>
</comment>
<keyword evidence="2 7" id="KW-0699">rRNA-binding</keyword>
<organism evidence="9">
    <name type="scientific">uncultured Chloroflexi bacterium Rifle_16ft_4_minimus_1477</name>
    <dbReference type="NCBI Taxonomy" id="1665058"/>
    <lineage>
        <taxon>Bacteria</taxon>
        <taxon>Bacillati</taxon>
        <taxon>Chloroflexota</taxon>
        <taxon>environmental samples</taxon>
    </lineage>
</organism>
<evidence type="ECO:0000256" key="5">
    <source>
        <dbReference type="ARBA" id="ARBA00023274"/>
    </source>
</evidence>
<dbReference type="InterPro" id="IPR004389">
    <property type="entry name" value="Ribosomal_uL18_bac-type"/>
</dbReference>
<dbReference type="GO" id="GO:0008097">
    <property type="term" value="F:5S rRNA binding"/>
    <property type="evidence" value="ECO:0007669"/>
    <property type="project" value="TreeGrafter"/>
</dbReference>
<evidence type="ECO:0000256" key="3">
    <source>
        <dbReference type="ARBA" id="ARBA00022884"/>
    </source>
</evidence>
<evidence type="ECO:0000256" key="1">
    <source>
        <dbReference type="ARBA" id="ARBA00007116"/>
    </source>
</evidence>
<evidence type="ECO:0000256" key="7">
    <source>
        <dbReference type="HAMAP-Rule" id="MF_01337"/>
    </source>
</evidence>
<sequence length="121" mass="13504">MATKTRSSQRQKRHLRVRSRLVGTTQRPRLNVFRSLEAIYAQLIDDGQGHTLVSASSIDGELRKEMKGKNKTEQARIVGEAVARRAQAKGIKQVVLDRGGFRYAGRVKALAEGARKEGLDF</sequence>
<dbReference type="FunFam" id="3.30.420.100:FF:000001">
    <property type="entry name" value="50S ribosomal protein L18"/>
    <property type="match status" value="1"/>
</dbReference>
<dbReference type="Pfam" id="PF00861">
    <property type="entry name" value="Ribosomal_L18p"/>
    <property type="match status" value="1"/>
</dbReference>
<dbReference type="EMBL" id="KT006951">
    <property type="protein sequence ID" value="AKQ01128.1"/>
    <property type="molecule type" value="Genomic_DNA"/>
</dbReference>
<feature type="compositionally biased region" description="Basic residues" evidence="8">
    <location>
        <begin position="7"/>
        <end position="19"/>
    </location>
</feature>
<comment type="similarity">
    <text evidence="1 7">Belongs to the universal ribosomal protein uL18 family.</text>
</comment>
<dbReference type="NCBIfam" id="TIGR00060">
    <property type="entry name" value="L18_bact"/>
    <property type="match status" value="1"/>
</dbReference>
<evidence type="ECO:0000313" key="9">
    <source>
        <dbReference type="EMBL" id="AKQ01128.1"/>
    </source>
</evidence>
<dbReference type="GO" id="GO:0006412">
    <property type="term" value="P:translation"/>
    <property type="evidence" value="ECO:0007669"/>
    <property type="project" value="UniProtKB-UniRule"/>
</dbReference>
<dbReference type="PANTHER" id="PTHR12899">
    <property type="entry name" value="39S RIBOSOMAL PROTEIN L18, MITOCHONDRIAL"/>
    <property type="match status" value="1"/>
</dbReference>
<dbReference type="GO" id="GO:0022625">
    <property type="term" value="C:cytosolic large ribosomal subunit"/>
    <property type="evidence" value="ECO:0007669"/>
    <property type="project" value="TreeGrafter"/>
</dbReference>
<reference evidence="9" key="1">
    <citation type="journal article" date="2015" name="ISME J.">
        <title>Aquifer environment selects for microbial species cohorts in sediment and groundwater.</title>
        <authorList>
            <person name="Hug L.A."/>
            <person name="Thomas B.C."/>
            <person name="Brown C.T."/>
            <person name="Frischkorn K.R."/>
            <person name="Williams K.H."/>
            <person name="Tringe S.G."/>
            <person name="Banfield J.F."/>
        </authorList>
    </citation>
    <scope>NUCLEOTIDE SEQUENCE</scope>
</reference>
<keyword evidence="3 7" id="KW-0694">RNA-binding</keyword>
<dbReference type="InterPro" id="IPR057268">
    <property type="entry name" value="Ribosomal_L18"/>
</dbReference>
<accession>A0A0H4T0S9</accession>
<dbReference type="HAMAP" id="MF_01337_B">
    <property type="entry name" value="Ribosomal_uL18_B"/>
    <property type="match status" value="1"/>
</dbReference>
<dbReference type="InterPro" id="IPR005484">
    <property type="entry name" value="Ribosomal_uL18_bac/plant/anim"/>
</dbReference>
<gene>
    <name evidence="7 9" type="primary">rplR</name>
</gene>
<dbReference type="SUPFAM" id="SSF53137">
    <property type="entry name" value="Translational machinery components"/>
    <property type="match status" value="1"/>
</dbReference>
<evidence type="ECO:0000256" key="6">
    <source>
        <dbReference type="ARBA" id="ARBA00035197"/>
    </source>
</evidence>
<comment type="subunit">
    <text evidence="7">Part of the 50S ribosomal subunit; part of the 5S rRNA/L5/L18/L25 subcomplex. Contacts the 5S and 23S rRNAs.</text>
</comment>
<proteinExistence type="inferred from homology"/>
<protein>
    <recommendedName>
        <fullName evidence="6 7">Large ribosomal subunit protein uL18</fullName>
    </recommendedName>
</protein>
<keyword evidence="4 7" id="KW-0689">Ribosomal protein</keyword>
<dbReference type="CDD" id="cd00432">
    <property type="entry name" value="Ribosomal_L18_L5e"/>
    <property type="match status" value="1"/>
</dbReference>
<evidence type="ECO:0000256" key="2">
    <source>
        <dbReference type="ARBA" id="ARBA00022730"/>
    </source>
</evidence>
<dbReference type="AlphaFoldDB" id="A0A0H4T0S9"/>
<dbReference type="GO" id="GO:0003735">
    <property type="term" value="F:structural constituent of ribosome"/>
    <property type="evidence" value="ECO:0007669"/>
    <property type="project" value="InterPro"/>
</dbReference>